<name>A0ABU6WPJ1_9FABA</name>
<keyword evidence="2" id="KW-1185">Reference proteome</keyword>
<dbReference type="Proteomes" id="UP001341840">
    <property type="component" value="Unassembled WGS sequence"/>
</dbReference>
<gene>
    <name evidence="1" type="ORF">PIB30_079866</name>
</gene>
<dbReference type="EMBL" id="JASCZI010182388">
    <property type="protein sequence ID" value="MED6187792.1"/>
    <property type="molecule type" value="Genomic_DNA"/>
</dbReference>
<evidence type="ECO:0000313" key="2">
    <source>
        <dbReference type="Proteomes" id="UP001341840"/>
    </source>
</evidence>
<accession>A0ABU6WPJ1</accession>
<evidence type="ECO:0000313" key="1">
    <source>
        <dbReference type="EMBL" id="MED6187792.1"/>
    </source>
</evidence>
<proteinExistence type="predicted"/>
<protein>
    <submittedName>
        <fullName evidence="1">Uncharacterized protein</fullName>
    </submittedName>
</protein>
<comment type="caution">
    <text evidence="1">The sequence shown here is derived from an EMBL/GenBank/DDBJ whole genome shotgun (WGS) entry which is preliminary data.</text>
</comment>
<organism evidence="1 2">
    <name type="scientific">Stylosanthes scabra</name>
    <dbReference type="NCBI Taxonomy" id="79078"/>
    <lineage>
        <taxon>Eukaryota</taxon>
        <taxon>Viridiplantae</taxon>
        <taxon>Streptophyta</taxon>
        <taxon>Embryophyta</taxon>
        <taxon>Tracheophyta</taxon>
        <taxon>Spermatophyta</taxon>
        <taxon>Magnoliopsida</taxon>
        <taxon>eudicotyledons</taxon>
        <taxon>Gunneridae</taxon>
        <taxon>Pentapetalae</taxon>
        <taxon>rosids</taxon>
        <taxon>fabids</taxon>
        <taxon>Fabales</taxon>
        <taxon>Fabaceae</taxon>
        <taxon>Papilionoideae</taxon>
        <taxon>50 kb inversion clade</taxon>
        <taxon>dalbergioids sensu lato</taxon>
        <taxon>Dalbergieae</taxon>
        <taxon>Pterocarpus clade</taxon>
        <taxon>Stylosanthes</taxon>
    </lineage>
</organism>
<reference evidence="1 2" key="1">
    <citation type="journal article" date="2023" name="Plants (Basel)">
        <title>Bridging the Gap: Combining Genomics and Transcriptomics Approaches to Understand Stylosanthes scabra, an Orphan Legume from the Brazilian Caatinga.</title>
        <authorList>
            <person name="Ferreira-Neto J.R.C."/>
            <person name="da Silva M.D."/>
            <person name="Binneck E."/>
            <person name="de Melo N.F."/>
            <person name="da Silva R.H."/>
            <person name="de Melo A.L.T.M."/>
            <person name="Pandolfi V."/>
            <person name="Bustamante F.O."/>
            <person name="Brasileiro-Vidal A.C."/>
            <person name="Benko-Iseppon A.M."/>
        </authorList>
    </citation>
    <scope>NUCLEOTIDE SEQUENCE [LARGE SCALE GENOMIC DNA]</scope>
    <source>
        <tissue evidence="1">Leaves</tissue>
    </source>
</reference>
<sequence>MYGMYLRGVWDYRRNKWCQDGRLEVYVKGSSADLLIGPHNVGPDLSNEGLDGIWAVRAQYPEQTPLFAFIFWLSPDALARHRPYHCLRLDVTSPTSQDSSLPTLWLVTALTIAFVLTSRVQRAKTCHQKPPHAPSRAARRSLVDLLRFSSRSFSSCSICGADQRSRSCHVLFHQHPSLTRLPNLWTAPPGSLTRVLIHPTRLSDPRV</sequence>